<proteinExistence type="predicted"/>
<accession>A0A1H2E4I8</accession>
<evidence type="ECO:0000313" key="2">
    <source>
        <dbReference type="Proteomes" id="UP000243924"/>
    </source>
</evidence>
<dbReference type="AlphaFoldDB" id="A0A1H2E4I8"/>
<reference evidence="2" key="1">
    <citation type="submission" date="2016-10" db="EMBL/GenBank/DDBJ databases">
        <authorList>
            <person name="Varghese N."/>
            <person name="Submissions S."/>
        </authorList>
    </citation>
    <scope>NUCLEOTIDE SEQUENCE [LARGE SCALE GENOMIC DNA]</scope>
    <source>
        <strain evidence="2">CECT 8338</strain>
    </source>
</reference>
<name>A0A1H2E4I8_9GAMM</name>
<dbReference type="RefSeq" id="WP_092383486.1">
    <property type="nucleotide sequence ID" value="NZ_LT629787.1"/>
</dbReference>
<organism evidence="1 2">
    <name type="scientific">Halopseudomonas salegens</name>
    <dbReference type="NCBI Taxonomy" id="1434072"/>
    <lineage>
        <taxon>Bacteria</taxon>
        <taxon>Pseudomonadati</taxon>
        <taxon>Pseudomonadota</taxon>
        <taxon>Gammaproteobacteria</taxon>
        <taxon>Pseudomonadales</taxon>
        <taxon>Pseudomonadaceae</taxon>
        <taxon>Halopseudomonas</taxon>
    </lineage>
</organism>
<dbReference type="EMBL" id="LT629787">
    <property type="protein sequence ID" value="SDT90031.1"/>
    <property type="molecule type" value="Genomic_DNA"/>
</dbReference>
<gene>
    <name evidence="1" type="ORF">SAMN05216210_0328</name>
</gene>
<sequence length="437" mass="50172">MAVRLEFLTQDPEEIELAKRYWAMDGEGAYIEKVSDLVPFRKLTQSSFVSSHVRQWCLAYDENQRCYLCSGAVSVTKRHEPRKAFQLSSRPCAACTESIKQDELRMRQAEEAELQCMLEKRSHEMYSRTISYESLPDDVCVLLVAIDMLLGPRLAKGTFKEAECDALAPYGSSCFFRRLREEHIILDSPRMARPGTYFLEDDELMIRRNQAEYFLVADEKCGRGDKAIRTIAEREFTDAKALFELWLDYAENDVVRYLFDQCDTYRLILEPEDLEKIRGAVRQGLHTYSVSQLWFVVWVVIKGAASYANHRFSNRTKAAATIPRKIRKQLEMAAQENGIGRSWNRPDGHLAGSLGKVFLNTFQIDEKADGRQVFQRFTLLNPSNMELESLESAAASFMRRALERQNSGTAMVNFAEAIRAGCDAWTALERGMFTDQR</sequence>
<keyword evidence="2" id="KW-1185">Reference proteome</keyword>
<protein>
    <submittedName>
        <fullName evidence="1">Uncharacterized protein</fullName>
    </submittedName>
</protein>
<dbReference type="OrthoDB" id="7032747at2"/>
<dbReference type="Proteomes" id="UP000243924">
    <property type="component" value="Chromosome I"/>
</dbReference>
<evidence type="ECO:0000313" key="1">
    <source>
        <dbReference type="EMBL" id="SDT90031.1"/>
    </source>
</evidence>